<dbReference type="Pfam" id="PF00905">
    <property type="entry name" value="Transpeptidase"/>
    <property type="match status" value="1"/>
</dbReference>
<dbReference type="Gene3D" id="3.40.710.10">
    <property type="entry name" value="DD-peptidase/beta-lactamase superfamily"/>
    <property type="match status" value="1"/>
</dbReference>
<evidence type="ECO:0000259" key="3">
    <source>
        <dbReference type="Pfam" id="PF00905"/>
    </source>
</evidence>
<dbReference type="PANTHER" id="PTHR30627:SF1">
    <property type="entry name" value="PEPTIDOGLYCAN D,D-TRANSPEPTIDASE FTSI"/>
    <property type="match status" value="1"/>
</dbReference>
<name>A0A1G2EH80_9BACT</name>
<dbReference type="InterPro" id="IPR050515">
    <property type="entry name" value="Beta-lactam/transpept"/>
</dbReference>
<proteinExistence type="predicted"/>
<dbReference type="Pfam" id="PF03717">
    <property type="entry name" value="PBP_dimer"/>
    <property type="match status" value="1"/>
</dbReference>
<feature type="domain" description="Penicillin-binding protein transpeptidase" evidence="3">
    <location>
        <begin position="240"/>
        <end position="537"/>
    </location>
</feature>
<dbReference type="SUPFAM" id="SSF56519">
    <property type="entry name" value="Penicillin binding protein dimerisation domain"/>
    <property type="match status" value="1"/>
</dbReference>
<evidence type="ECO:0000313" key="5">
    <source>
        <dbReference type="EMBL" id="OGZ24711.1"/>
    </source>
</evidence>
<evidence type="ECO:0000256" key="2">
    <source>
        <dbReference type="ARBA" id="ARBA00023136"/>
    </source>
</evidence>
<dbReference type="GO" id="GO:0071555">
    <property type="term" value="P:cell wall organization"/>
    <property type="evidence" value="ECO:0007669"/>
    <property type="project" value="TreeGrafter"/>
</dbReference>
<sequence>MQHWRVNLILALIFFCAAIILRQLVVLQIINHDLYAALAQGQQKTLVSTQGDRGKIFFQNHDLPVATTQVFVSAYLSPKEIPAEERSETVQILSEVLNLDKASLMAEAGKDSLYELIKKRLSQEELDSLQAKKLTGLHFSEERVRYYPYGDFASHLLGFVNEQGQGQYGLEEYFNALLQGKEKLLQGEKGPLGYLFSLGEGLADSSGSDLTLTVDYHIQYLAEKLLKQARTDLKIEGGDIIVMEPASGKILALANFPNFNPNEYFQEKDFQVFQNDAIQKIFEPGSVFKPITMAAALDKGKITPQTTYFDQGCLNISTYRVCNYEGRTYPGELTMTNVLEKSINTGAVFAERQVGDKSFLDYVEKFGIFEKTGVDLAGEISPLNTEFKQGREINFATASFGQGIEMTPLQLVRAFAAIANGGKLVKPYLLTTNEPEISDNVISAQTASKLTTMLVSVVENGFGKAAAIPGYYIAGKTGTAQISFAALGMDKRGYSDKTWQSFIGFAPAFDPRFLILVKLDNPATKTAEYSAVPLFQTLAKYIIDYEQIPPDHVQ</sequence>
<gene>
    <name evidence="5" type="ORF">A2896_02415</name>
</gene>
<evidence type="ECO:0000256" key="1">
    <source>
        <dbReference type="ARBA" id="ARBA00004370"/>
    </source>
</evidence>
<dbReference type="Gene3D" id="3.90.1310.10">
    <property type="entry name" value="Penicillin-binding protein 2a (Domain 2)"/>
    <property type="match status" value="1"/>
</dbReference>
<evidence type="ECO:0008006" key="7">
    <source>
        <dbReference type="Google" id="ProtNLM"/>
    </source>
</evidence>
<dbReference type="Gene3D" id="3.30.450.330">
    <property type="match status" value="1"/>
</dbReference>
<dbReference type="InterPro" id="IPR036138">
    <property type="entry name" value="PBP_dimer_sf"/>
</dbReference>
<evidence type="ECO:0000313" key="6">
    <source>
        <dbReference type="Proteomes" id="UP000178647"/>
    </source>
</evidence>
<dbReference type="InterPro" id="IPR001460">
    <property type="entry name" value="PCN-bd_Tpept"/>
</dbReference>
<organism evidence="5 6">
    <name type="scientific">Candidatus Nealsonbacteria bacterium RIFCSPLOWO2_01_FULL_43_32</name>
    <dbReference type="NCBI Taxonomy" id="1801672"/>
    <lineage>
        <taxon>Bacteria</taxon>
        <taxon>Candidatus Nealsoniibacteriota</taxon>
    </lineage>
</organism>
<dbReference type="SUPFAM" id="SSF56601">
    <property type="entry name" value="beta-lactamase/transpeptidase-like"/>
    <property type="match status" value="1"/>
</dbReference>
<dbReference type="Proteomes" id="UP000178647">
    <property type="component" value="Unassembled WGS sequence"/>
</dbReference>
<keyword evidence="2" id="KW-0472">Membrane</keyword>
<dbReference type="InterPro" id="IPR005311">
    <property type="entry name" value="PBP_dimer"/>
</dbReference>
<reference evidence="5 6" key="1">
    <citation type="journal article" date="2016" name="Nat. Commun.">
        <title>Thousands of microbial genomes shed light on interconnected biogeochemical processes in an aquifer system.</title>
        <authorList>
            <person name="Anantharaman K."/>
            <person name="Brown C.T."/>
            <person name="Hug L.A."/>
            <person name="Sharon I."/>
            <person name="Castelle C.J."/>
            <person name="Probst A.J."/>
            <person name="Thomas B.C."/>
            <person name="Singh A."/>
            <person name="Wilkins M.J."/>
            <person name="Karaoz U."/>
            <person name="Brodie E.L."/>
            <person name="Williams K.H."/>
            <person name="Hubbard S.S."/>
            <person name="Banfield J.F."/>
        </authorList>
    </citation>
    <scope>NUCLEOTIDE SEQUENCE [LARGE SCALE GENOMIC DNA]</scope>
</reference>
<dbReference type="STRING" id="1801672.A2896_02415"/>
<comment type="caution">
    <text evidence="5">The sequence shown here is derived from an EMBL/GenBank/DDBJ whole genome shotgun (WGS) entry which is preliminary data.</text>
</comment>
<dbReference type="PANTHER" id="PTHR30627">
    <property type="entry name" value="PEPTIDOGLYCAN D,D-TRANSPEPTIDASE"/>
    <property type="match status" value="1"/>
</dbReference>
<dbReference type="EMBL" id="MHMH01000006">
    <property type="protein sequence ID" value="OGZ24711.1"/>
    <property type="molecule type" value="Genomic_DNA"/>
</dbReference>
<accession>A0A1G2EH80</accession>
<comment type="subcellular location">
    <subcellularLocation>
        <location evidence="1">Membrane</location>
    </subcellularLocation>
</comment>
<dbReference type="GO" id="GO:0005886">
    <property type="term" value="C:plasma membrane"/>
    <property type="evidence" value="ECO:0007669"/>
    <property type="project" value="TreeGrafter"/>
</dbReference>
<evidence type="ECO:0000259" key="4">
    <source>
        <dbReference type="Pfam" id="PF03717"/>
    </source>
</evidence>
<feature type="domain" description="Penicillin-binding protein dimerisation" evidence="4">
    <location>
        <begin position="50"/>
        <end position="186"/>
    </location>
</feature>
<protein>
    <recommendedName>
        <fullName evidence="7">Penicillin-binding protein transpeptidase domain-containing protein</fullName>
    </recommendedName>
</protein>
<dbReference type="AlphaFoldDB" id="A0A1G2EH80"/>
<dbReference type="InterPro" id="IPR012338">
    <property type="entry name" value="Beta-lactam/transpept-like"/>
</dbReference>
<dbReference type="GO" id="GO:0008658">
    <property type="term" value="F:penicillin binding"/>
    <property type="evidence" value="ECO:0007669"/>
    <property type="project" value="InterPro"/>
</dbReference>